<dbReference type="Pfam" id="PF08240">
    <property type="entry name" value="ADH_N"/>
    <property type="match status" value="1"/>
</dbReference>
<accession>A0A6A7AR02</accession>
<dbReference type="PANTHER" id="PTHR45033">
    <property type="match status" value="1"/>
</dbReference>
<keyword evidence="4" id="KW-1185">Reference proteome</keyword>
<gene>
    <name evidence="3" type="ORF">T440DRAFT_434543</name>
</gene>
<sequence>MSYPSTYSAWRRTTGPKPNTIERTFDETLPSKLDPYDVVVKIRAVSLNYREHAMLIGTYPVPNIVEHGVPASDASAEVVAVGSEVSRWKAGDRVVPVATQSEMDPENDVGLGSTAQGVLREYAVFHEKTLLRLPDNLSWEEGATLACAGLTAWVALDNLKHVPKGAAALLQGTGGVSLFALALCLSAGIRPIITSSSDDKIAQLCKFHPDIRGLNYKTVKDQEAEIKRLTEGRGVDFVINNTGVKSIPEDISFLAPRHGTISLVGFLAGFDADWEHVKLMGLMNKSAKLKGVAMGSYRDFAEMNKYIEDHKLNFGGLIDRTISYEKATEAFELLASGKFTGKIVIKIDE</sequence>
<feature type="region of interest" description="Disordered" evidence="1">
    <location>
        <begin position="1"/>
        <end position="23"/>
    </location>
</feature>
<dbReference type="SUPFAM" id="SSF50129">
    <property type="entry name" value="GroES-like"/>
    <property type="match status" value="1"/>
</dbReference>
<feature type="domain" description="Enoyl reductase (ER)" evidence="2">
    <location>
        <begin position="23"/>
        <end position="345"/>
    </location>
</feature>
<dbReference type="Gene3D" id="3.40.50.720">
    <property type="entry name" value="NAD(P)-binding Rossmann-like Domain"/>
    <property type="match status" value="1"/>
</dbReference>
<evidence type="ECO:0000313" key="3">
    <source>
        <dbReference type="EMBL" id="KAF2845562.1"/>
    </source>
</evidence>
<dbReference type="InterPro" id="IPR052711">
    <property type="entry name" value="Zinc_ADH-like"/>
</dbReference>
<reference evidence="3" key="1">
    <citation type="submission" date="2020-01" db="EMBL/GenBank/DDBJ databases">
        <authorList>
            <consortium name="DOE Joint Genome Institute"/>
            <person name="Haridas S."/>
            <person name="Albert R."/>
            <person name="Binder M."/>
            <person name="Bloem J."/>
            <person name="Labutti K."/>
            <person name="Salamov A."/>
            <person name="Andreopoulos B."/>
            <person name="Baker S.E."/>
            <person name="Barry K."/>
            <person name="Bills G."/>
            <person name="Bluhm B.H."/>
            <person name="Cannon C."/>
            <person name="Castanera R."/>
            <person name="Culley D.E."/>
            <person name="Daum C."/>
            <person name="Ezra D."/>
            <person name="Gonzalez J.B."/>
            <person name="Henrissat B."/>
            <person name="Kuo A."/>
            <person name="Liang C."/>
            <person name="Lipzen A."/>
            <person name="Lutzoni F."/>
            <person name="Magnuson J."/>
            <person name="Mondo S."/>
            <person name="Nolan M."/>
            <person name="Ohm R."/>
            <person name="Pangilinan J."/>
            <person name="Park H.-J."/>
            <person name="Ramirez L."/>
            <person name="Alfaro M."/>
            <person name="Sun H."/>
            <person name="Tritt A."/>
            <person name="Yoshinaga Y."/>
            <person name="Zwiers L.-H."/>
            <person name="Turgeon B.G."/>
            <person name="Goodwin S.B."/>
            <person name="Spatafora J.W."/>
            <person name="Crous P.W."/>
            <person name="Grigoriev I.V."/>
        </authorList>
    </citation>
    <scope>NUCLEOTIDE SEQUENCE</scope>
    <source>
        <strain evidence="3">IPT5</strain>
    </source>
</reference>
<dbReference type="InterPro" id="IPR013154">
    <property type="entry name" value="ADH-like_N"/>
</dbReference>
<dbReference type="InterPro" id="IPR013149">
    <property type="entry name" value="ADH-like_C"/>
</dbReference>
<dbReference type="SUPFAM" id="SSF51735">
    <property type="entry name" value="NAD(P)-binding Rossmann-fold domains"/>
    <property type="match status" value="1"/>
</dbReference>
<evidence type="ECO:0000259" key="2">
    <source>
        <dbReference type="SMART" id="SM00829"/>
    </source>
</evidence>
<dbReference type="CDD" id="cd08276">
    <property type="entry name" value="MDR7"/>
    <property type="match status" value="1"/>
</dbReference>
<protein>
    <submittedName>
        <fullName evidence="3">NAD(P)-binding protein</fullName>
    </submittedName>
</protein>
<dbReference type="GO" id="GO:0016491">
    <property type="term" value="F:oxidoreductase activity"/>
    <property type="evidence" value="ECO:0007669"/>
    <property type="project" value="InterPro"/>
</dbReference>
<dbReference type="AlphaFoldDB" id="A0A6A7AR02"/>
<dbReference type="InterPro" id="IPR011032">
    <property type="entry name" value="GroES-like_sf"/>
</dbReference>
<dbReference type="EMBL" id="MU006345">
    <property type="protein sequence ID" value="KAF2845562.1"/>
    <property type="molecule type" value="Genomic_DNA"/>
</dbReference>
<dbReference type="SMART" id="SM00829">
    <property type="entry name" value="PKS_ER"/>
    <property type="match status" value="1"/>
</dbReference>
<dbReference type="Pfam" id="PF00107">
    <property type="entry name" value="ADH_zinc_N"/>
    <property type="match status" value="1"/>
</dbReference>
<dbReference type="Gene3D" id="3.90.180.10">
    <property type="entry name" value="Medium-chain alcohol dehydrogenases, catalytic domain"/>
    <property type="match status" value="1"/>
</dbReference>
<evidence type="ECO:0000313" key="4">
    <source>
        <dbReference type="Proteomes" id="UP000799423"/>
    </source>
</evidence>
<dbReference type="InterPro" id="IPR020843">
    <property type="entry name" value="ER"/>
</dbReference>
<dbReference type="PANTHER" id="PTHR45033:SF1">
    <property type="entry name" value="OXIDOREDUCTASE (EUROFUNG)"/>
    <property type="match status" value="1"/>
</dbReference>
<evidence type="ECO:0000256" key="1">
    <source>
        <dbReference type="SAM" id="MobiDB-lite"/>
    </source>
</evidence>
<name>A0A6A7AR02_9PLEO</name>
<dbReference type="InterPro" id="IPR036291">
    <property type="entry name" value="NAD(P)-bd_dom_sf"/>
</dbReference>
<dbReference type="OrthoDB" id="3509362at2759"/>
<dbReference type="Proteomes" id="UP000799423">
    <property type="component" value="Unassembled WGS sequence"/>
</dbReference>
<proteinExistence type="predicted"/>
<organism evidence="3 4">
    <name type="scientific">Plenodomus tracheiphilus IPT5</name>
    <dbReference type="NCBI Taxonomy" id="1408161"/>
    <lineage>
        <taxon>Eukaryota</taxon>
        <taxon>Fungi</taxon>
        <taxon>Dikarya</taxon>
        <taxon>Ascomycota</taxon>
        <taxon>Pezizomycotina</taxon>
        <taxon>Dothideomycetes</taxon>
        <taxon>Pleosporomycetidae</taxon>
        <taxon>Pleosporales</taxon>
        <taxon>Pleosporineae</taxon>
        <taxon>Leptosphaeriaceae</taxon>
        <taxon>Plenodomus</taxon>
    </lineage>
</organism>